<reference evidence="9" key="1">
    <citation type="journal article" date="2016" name="Nature">
        <title>The genome of the seagrass Zostera marina reveals angiosperm adaptation to the sea.</title>
        <authorList>
            <person name="Olsen J.L."/>
            <person name="Rouze P."/>
            <person name="Verhelst B."/>
            <person name="Lin Y.-C."/>
            <person name="Bayer T."/>
            <person name="Collen J."/>
            <person name="Dattolo E."/>
            <person name="De Paoli E."/>
            <person name="Dittami S."/>
            <person name="Maumus F."/>
            <person name="Michel G."/>
            <person name="Kersting A."/>
            <person name="Lauritano C."/>
            <person name="Lohaus R."/>
            <person name="Toepel M."/>
            <person name="Tonon T."/>
            <person name="Vanneste K."/>
            <person name="Amirebrahimi M."/>
            <person name="Brakel J."/>
            <person name="Bostroem C."/>
            <person name="Chovatia M."/>
            <person name="Grimwood J."/>
            <person name="Jenkins J.W."/>
            <person name="Jueterbock A."/>
            <person name="Mraz A."/>
            <person name="Stam W.T."/>
            <person name="Tice H."/>
            <person name="Bornberg-Bauer E."/>
            <person name="Green P.J."/>
            <person name="Pearson G.A."/>
            <person name="Procaccini G."/>
            <person name="Duarte C.M."/>
            <person name="Schmutz J."/>
            <person name="Reusch T.B.H."/>
            <person name="Van de Peer Y."/>
        </authorList>
    </citation>
    <scope>NUCLEOTIDE SEQUENCE [LARGE SCALE GENOMIC DNA]</scope>
    <source>
        <strain evidence="9">cv. Finnish</strain>
    </source>
</reference>
<evidence type="ECO:0000256" key="1">
    <source>
        <dbReference type="ARBA" id="ARBA00004141"/>
    </source>
</evidence>
<dbReference type="Pfam" id="PF00230">
    <property type="entry name" value="MIP"/>
    <property type="match status" value="1"/>
</dbReference>
<evidence type="ECO:0000256" key="6">
    <source>
        <dbReference type="RuleBase" id="RU000477"/>
    </source>
</evidence>
<evidence type="ECO:0000313" key="9">
    <source>
        <dbReference type="Proteomes" id="UP000036987"/>
    </source>
</evidence>
<dbReference type="InterPro" id="IPR000425">
    <property type="entry name" value="MIP"/>
</dbReference>
<dbReference type="PRINTS" id="PR00783">
    <property type="entry name" value="MINTRINSICP"/>
</dbReference>
<dbReference type="OrthoDB" id="3222at2759"/>
<feature type="transmembrane region" description="Helical" evidence="7">
    <location>
        <begin position="65"/>
        <end position="89"/>
    </location>
</feature>
<dbReference type="AlphaFoldDB" id="A0A0K9P176"/>
<feature type="transmembrane region" description="Helical" evidence="7">
    <location>
        <begin position="235"/>
        <end position="256"/>
    </location>
</feature>
<dbReference type="NCBIfam" id="TIGR00861">
    <property type="entry name" value="MIP"/>
    <property type="match status" value="1"/>
</dbReference>
<dbReference type="PROSITE" id="PS00221">
    <property type="entry name" value="MIP"/>
    <property type="match status" value="1"/>
</dbReference>
<comment type="similarity">
    <text evidence="6">Belongs to the MIP/aquaporin (TC 1.A.8) family.</text>
</comment>
<evidence type="ECO:0000256" key="3">
    <source>
        <dbReference type="ARBA" id="ARBA00022692"/>
    </source>
</evidence>
<keyword evidence="4 7" id="KW-1133">Transmembrane helix</keyword>
<feature type="transmembrane region" description="Helical" evidence="7">
    <location>
        <begin position="110"/>
        <end position="131"/>
    </location>
</feature>
<dbReference type="GO" id="GO:0005886">
    <property type="term" value="C:plasma membrane"/>
    <property type="evidence" value="ECO:0000318"/>
    <property type="project" value="GO_Central"/>
</dbReference>
<evidence type="ECO:0000313" key="8">
    <source>
        <dbReference type="EMBL" id="KMZ61965.1"/>
    </source>
</evidence>
<dbReference type="GO" id="GO:0015250">
    <property type="term" value="F:water channel activity"/>
    <property type="evidence" value="ECO:0000318"/>
    <property type="project" value="GO_Central"/>
</dbReference>
<keyword evidence="3 6" id="KW-0812">Transmembrane</keyword>
<dbReference type="SMR" id="A0A0K9P176"/>
<protein>
    <submittedName>
        <fullName evidence="8">Putative aquaporin PIP2-2</fullName>
    </submittedName>
</protein>
<evidence type="ECO:0000256" key="4">
    <source>
        <dbReference type="ARBA" id="ARBA00022989"/>
    </source>
</evidence>
<dbReference type="Gene3D" id="1.20.1080.10">
    <property type="entry name" value="Glycerol uptake facilitator protein"/>
    <property type="match status" value="1"/>
</dbReference>
<feature type="transmembrane region" description="Helical" evidence="7">
    <location>
        <begin position="151"/>
        <end position="172"/>
    </location>
</feature>
<keyword evidence="5 7" id="KW-0472">Membrane</keyword>
<dbReference type="InterPro" id="IPR022357">
    <property type="entry name" value="MIP_CS"/>
</dbReference>
<dbReference type="InterPro" id="IPR034294">
    <property type="entry name" value="Aquaporin_transptr"/>
</dbReference>
<evidence type="ECO:0000256" key="2">
    <source>
        <dbReference type="ARBA" id="ARBA00022448"/>
    </source>
</evidence>
<keyword evidence="2 6" id="KW-0813">Transport</keyword>
<name>A0A0K9P176_ZOSMR</name>
<dbReference type="Proteomes" id="UP000036987">
    <property type="component" value="Unassembled WGS sequence"/>
</dbReference>
<comment type="caution">
    <text evidence="8">The sequence shown here is derived from an EMBL/GenBank/DDBJ whole genome shotgun (WGS) entry which is preliminary data.</text>
</comment>
<feature type="transmembrane region" description="Helical" evidence="7">
    <location>
        <begin position="193"/>
        <end position="215"/>
    </location>
</feature>
<dbReference type="EMBL" id="LFYR01001429">
    <property type="protein sequence ID" value="KMZ61965.1"/>
    <property type="molecule type" value="Genomic_DNA"/>
</dbReference>
<evidence type="ECO:0000256" key="7">
    <source>
        <dbReference type="SAM" id="Phobius"/>
    </source>
</evidence>
<dbReference type="CDD" id="cd00333">
    <property type="entry name" value="MIP"/>
    <property type="match status" value="1"/>
</dbReference>
<feature type="transmembrane region" description="Helical" evidence="7">
    <location>
        <begin position="23"/>
        <end position="45"/>
    </location>
</feature>
<evidence type="ECO:0000256" key="5">
    <source>
        <dbReference type="ARBA" id="ARBA00023136"/>
    </source>
</evidence>
<keyword evidence="9" id="KW-1185">Reference proteome</keyword>
<dbReference type="SUPFAM" id="SSF81338">
    <property type="entry name" value="Aquaporin-like"/>
    <property type="match status" value="1"/>
</dbReference>
<dbReference type="STRING" id="29655.A0A0K9P176"/>
<gene>
    <name evidence="8" type="ORF">ZOSMA_49G00340</name>
</gene>
<comment type="subcellular location">
    <subcellularLocation>
        <location evidence="1">Membrane</location>
        <topology evidence="1">Multi-pass membrane protein</topology>
    </subcellularLocation>
</comment>
<sequence length="272" mass="28971">MGREDEKEYTDRKTSPLIDVRELYCWSLYQAIIAEFVGTLFFMYISVSAVVGYKNEANKCNNIGVVGIAWVFGGMIFVSVYCIGGISGGHLNPAVTLGMVISRNSSLPRALMYVTAQCLGAICGVGLVKGISGSDNYYSNGGATNSVATGYTKASALGAEIMGSFVLVLTVLSSTDPKRKLVRDFDVPILAPLATGFAVFVVHLGTISIGGTGINPARSFGTAVIFNDHKAWSELWIFVVGPLIGSLIATLFHHLASNNKKMTMNSFAIPST</sequence>
<accession>A0A0K9P176</accession>
<dbReference type="PANTHER" id="PTHR45687">
    <property type="entry name" value="AQUAPORIN OR AQUAGLYCEROPORIN RELATED"/>
    <property type="match status" value="1"/>
</dbReference>
<proteinExistence type="inferred from homology"/>
<organism evidence="8 9">
    <name type="scientific">Zostera marina</name>
    <name type="common">Eelgrass</name>
    <dbReference type="NCBI Taxonomy" id="29655"/>
    <lineage>
        <taxon>Eukaryota</taxon>
        <taxon>Viridiplantae</taxon>
        <taxon>Streptophyta</taxon>
        <taxon>Embryophyta</taxon>
        <taxon>Tracheophyta</taxon>
        <taxon>Spermatophyta</taxon>
        <taxon>Magnoliopsida</taxon>
        <taxon>Liliopsida</taxon>
        <taxon>Zosteraceae</taxon>
        <taxon>Zostera</taxon>
    </lineage>
</organism>
<dbReference type="InterPro" id="IPR023271">
    <property type="entry name" value="Aquaporin-like"/>
</dbReference>